<dbReference type="SUPFAM" id="SSF56235">
    <property type="entry name" value="N-terminal nucleophile aminohydrolases (Ntn hydrolases)"/>
    <property type="match status" value="1"/>
</dbReference>
<dbReference type="GO" id="GO:0017000">
    <property type="term" value="P:antibiotic biosynthetic process"/>
    <property type="evidence" value="ECO:0007669"/>
    <property type="project" value="InterPro"/>
</dbReference>
<sequence>MRRSVIGLAGLLAAVSGTALRAQDIPSSVVREVRELPGLGAPGEIVIDRAGIPHIYAASARDGFFLQGYAVARDRLWQIDLWRKRGLGRLAASFGPAYVAQDRAARLLLYRGDMAREWAAYPAAAKGRTEAFAAGINAFVADVEAGWQPLPIEFTATGSRPERWSADDIVRIRSNALAANVQAEVDRARALCGGAGAFEAMRAPLEPAHTVVIPKGLDPCSIPKDVLDEYNLGTGDVRFDGKALAAVPRDPEVQEGSNNWVIAPSRSATGRPIMANDPHRTHSVPNLRYLSHIDTPELKIAGAGEPALPGMSLGHNEDAAWALTIFGIDQQDLVVNPKGAKLTEVREQIDVKGEAALEVVLKFTADGPVIHEDAATGRSFSLRATWSQPGASAYFNAAWAFTAKNWDDFREAQRHWGAPPLNLLYADRNGTTGWLAAGFVPQRAAGDGLLPVPAGKAYGWKGLLDGALLPAIKDPAQGWFATANQFNVPAGYPHLLGLEWANPSRMERISEVIAATRKFRIADAMALQNDVTSPFARRVVSLLRGIEGRSDAEQGALALLRGWNGKLSADSGAAALYEIWTRRYLPGAAVMALVPPAAQADFGSPALIGVVQALEEGALLGTDPAGMRRAILLDSLGKAWAETAQRLGPDPAQWRWGALHVADFRPALAIAGREAERRVGPLGIGGGASTPNAASWSGDFLLTAGPSVRLVMDVGEWDNSVAINTPGQSGDPASPHYRDLFARWAGGAYVPFVWSRARVMQEAERVIAVSPRK</sequence>
<dbReference type="Gene3D" id="2.30.120.10">
    <property type="match status" value="1"/>
</dbReference>
<keyword evidence="5" id="KW-0106">Calcium</keyword>
<dbReference type="PANTHER" id="PTHR34218">
    <property type="entry name" value="PEPTIDASE S45 PENICILLIN AMIDASE"/>
    <property type="match status" value="1"/>
</dbReference>
<keyword evidence="2" id="KW-0378">Hydrolase</keyword>
<evidence type="ECO:0000256" key="2">
    <source>
        <dbReference type="ARBA" id="ARBA00022801"/>
    </source>
</evidence>
<feature type="active site" description="Nucleophile" evidence="4">
    <location>
        <position position="257"/>
    </location>
</feature>
<organism evidence="7 8">
    <name type="scientific">Novosphingobium sediminis</name>
    <dbReference type="NCBI Taxonomy" id="707214"/>
    <lineage>
        <taxon>Bacteria</taxon>
        <taxon>Pseudomonadati</taxon>
        <taxon>Pseudomonadota</taxon>
        <taxon>Alphaproteobacteria</taxon>
        <taxon>Sphingomonadales</taxon>
        <taxon>Sphingomonadaceae</taxon>
        <taxon>Novosphingobium</taxon>
    </lineage>
</organism>
<protein>
    <submittedName>
        <fullName evidence="7">Penicillin amidase</fullName>
    </submittedName>
</protein>
<dbReference type="GO" id="GO:0046872">
    <property type="term" value="F:metal ion binding"/>
    <property type="evidence" value="ECO:0007669"/>
    <property type="project" value="UniProtKB-KW"/>
</dbReference>
<evidence type="ECO:0000256" key="1">
    <source>
        <dbReference type="ARBA" id="ARBA00006586"/>
    </source>
</evidence>
<feature type="chain" id="PRO_5021795435" evidence="6">
    <location>
        <begin position="22"/>
        <end position="773"/>
    </location>
</feature>
<feature type="binding site" evidence="5">
    <location>
        <position position="332"/>
    </location>
    <ligand>
        <name>Ca(2+)</name>
        <dbReference type="ChEBI" id="CHEBI:29108"/>
    </ligand>
</feature>
<evidence type="ECO:0000256" key="4">
    <source>
        <dbReference type="PIRSR" id="PIRSR001227-1"/>
    </source>
</evidence>
<dbReference type="CDD" id="cd03747">
    <property type="entry name" value="Ntn_PGA_like"/>
    <property type="match status" value="1"/>
</dbReference>
<keyword evidence="3" id="KW-0865">Zymogen</keyword>
<comment type="cofactor">
    <cofactor evidence="5">
        <name>Ca(2+)</name>
        <dbReference type="ChEBI" id="CHEBI:29108"/>
    </cofactor>
    <text evidence="5">Binds 1 Ca(2+) ion per dimer.</text>
</comment>
<comment type="similarity">
    <text evidence="1">Belongs to the peptidase S45 family.</text>
</comment>
<feature type="binding site" evidence="5">
    <location>
        <position position="329"/>
    </location>
    <ligand>
        <name>Ca(2+)</name>
        <dbReference type="ChEBI" id="CHEBI:29108"/>
    </ligand>
</feature>
<dbReference type="PIRSF" id="PIRSF001227">
    <property type="entry name" value="Pen_acylase"/>
    <property type="match status" value="1"/>
</dbReference>
<evidence type="ECO:0000313" key="7">
    <source>
        <dbReference type="EMBL" id="GEN98792.1"/>
    </source>
</evidence>
<evidence type="ECO:0000256" key="6">
    <source>
        <dbReference type="SAM" id="SignalP"/>
    </source>
</evidence>
<dbReference type="InterPro" id="IPR023343">
    <property type="entry name" value="Penicillin_amidase_dom1"/>
</dbReference>
<feature type="signal peptide" evidence="6">
    <location>
        <begin position="1"/>
        <end position="21"/>
    </location>
</feature>
<dbReference type="Pfam" id="PF01804">
    <property type="entry name" value="Penicil_amidase"/>
    <property type="match status" value="1"/>
</dbReference>
<dbReference type="Gene3D" id="3.60.20.10">
    <property type="entry name" value="Glutamine Phosphoribosylpyrophosphate, subunit 1, domain 1"/>
    <property type="match status" value="1"/>
</dbReference>
<feature type="binding site" evidence="5">
    <location>
        <position position="184"/>
    </location>
    <ligand>
        <name>Ca(2+)</name>
        <dbReference type="ChEBI" id="CHEBI:29108"/>
    </ligand>
</feature>
<dbReference type="InterPro" id="IPR002692">
    <property type="entry name" value="S45"/>
</dbReference>
<dbReference type="Gene3D" id="1.10.1400.10">
    <property type="match status" value="1"/>
</dbReference>
<dbReference type="Proteomes" id="UP000321464">
    <property type="component" value="Unassembled WGS sequence"/>
</dbReference>
<evidence type="ECO:0000256" key="3">
    <source>
        <dbReference type="ARBA" id="ARBA00023145"/>
    </source>
</evidence>
<proteinExistence type="inferred from homology"/>
<dbReference type="PANTHER" id="PTHR34218:SF4">
    <property type="entry name" value="ACYL-HOMOSERINE LACTONE ACYLASE QUIP"/>
    <property type="match status" value="1"/>
</dbReference>
<dbReference type="InterPro" id="IPR014395">
    <property type="entry name" value="Pen/GL7ACA/AHL_acylase"/>
</dbReference>
<evidence type="ECO:0000313" key="8">
    <source>
        <dbReference type="Proteomes" id="UP000321464"/>
    </source>
</evidence>
<comment type="caution">
    <text evidence="7">The sequence shown here is derived from an EMBL/GenBank/DDBJ whole genome shotgun (WGS) entry which is preliminary data.</text>
</comment>
<dbReference type="GO" id="GO:0016811">
    <property type="term" value="F:hydrolase activity, acting on carbon-nitrogen (but not peptide) bonds, in linear amides"/>
    <property type="evidence" value="ECO:0007669"/>
    <property type="project" value="InterPro"/>
</dbReference>
<dbReference type="InterPro" id="IPR043146">
    <property type="entry name" value="Penicillin_amidase_N_B-knob"/>
</dbReference>
<accession>A0A512AGM0</accession>
<gene>
    <name evidence="7" type="ORF">NSE01_06250</name>
</gene>
<dbReference type="AlphaFoldDB" id="A0A512AGM0"/>
<dbReference type="Gene3D" id="1.10.439.10">
    <property type="entry name" value="Penicillin Amidohydrolase, domain 1"/>
    <property type="match status" value="1"/>
</dbReference>
<dbReference type="InterPro" id="IPR043147">
    <property type="entry name" value="Penicillin_amidase_A-knob"/>
</dbReference>
<dbReference type="EMBL" id="BJYR01000004">
    <property type="protein sequence ID" value="GEN98792.1"/>
    <property type="molecule type" value="Genomic_DNA"/>
</dbReference>
<keyword evidence="6" id="KW-0732">Signal</keyword>
<dbReference type="OrthoDB" id="9760084at2"/>
<evidence type="ECO:0000256" key="5">
    <source>
        <dbReference type="PIRSR" id="PIRSR001227-2"/>
    </source>
</evidence>
<reference evidence="7 8" key="1">
    <citation type="submission" date="2019-07" db="EMBL/GenBank/DDBJ databases">
        <title>Whole genome shotgun sequence of Novosphingobium sediminis NBRC 106119.</title>
        <authorList>
            <person name="Hosoyama A."/>
            <person name="Uohara A."/>
            <person name="Ohji S."/>
            <person name="Ichikawa N."/>
        </authorList>
    </citation>
    <scope>NUCLEOTIDE SEQUENCE [LARGE SCALE GENOMIC DNA]</scope>
    <source>
        <strain evidence="7 8">NBRC 106119</strain>
    </source>
</reference>
<name>A0A512AGM0_9SPHN</name>
<dbReference type="InterPro" id="IPR029055">
    <property type="entry name" value="Ntn_hydrolases_N"/>
</dbReference>
<keyword evidence="8" id="KW-1185">Reference proteome</keyword>
<keyword evidence="5" id="KW-0479">Metal-binding</keyword>
<dbReference type="RefSeq" id="WP_147158181.1">
    <property type="nucleotide sequence ID" value="NZ_BJYR01000004.1"/>
</dbReference>